<keyword evidence="3" id="KW-0732">Signal</keyword>
<dbReference type="AlphaFoldDB" id="A0A2T5IX44"/>
<comment type="caution">
    <text evidence="4">The sequence shown here is derived from an EMBL/GenBank/DDBJ whole genome shotgun (WGS) entry which is preliminary data.</text>
</comment>
<dbReference type="Proteomes" id="UP000244223">
    <property type="component" value="Unassembled WGS sequence"/>
</dbReference>
<evidence type="ECO:0000256" key="1">
    <source>
        <dbReference type="ARBA" id="ARBA00007613"/>
    </source>
</evidence>
<reference evidence="4 5" key="1">
    <citation type="submission" date="2018-04" db="EMBL/GenBank/DDBJ databases">
        <title>Genomic Encyclopedia of Archaeal and Bacterial Type Strains, Phase II (KMG-II): from individual species to whole genera.</title>
        <authorList>
            <person name="Goeker M."/>
        </authorList>
    </citation>
    <scope>NUCLEOTIDE SEQUENCE [LARGE SCALE GENOMIC DNA]</scope>
    <source>
        <strain evidence="4 5">DSM 5822</strain>
    </source>
</reference>
<dbReference type="EMBL" id="QAON01000012">
    <property type="protein sequence ID" value="PTQ88420.1"/>
    <property type="molecule type" value="Genomic_DNA"/>
</dbReference>
<feature type="signal peptide" evidence="3">
    <location>
        <begin position="1"/>
        <end position="17"/>
    </location>
</feature>
<dbReference type="SUPFAM" id="SSF56954">
    <property type="entry name" value="Outer membrane efflux proteins (OEP)"/>
    <property type="match status" value="1"/>
</dbReference>
<dbReference type="PANTHER" id="PTHR30203">
    <property type="entry name" value="OUTER MEMBRANE CATION EFFLUX PROTEIN"/>
    <property type="match status" value="1"/>
</dbReference>
<dbReference type="GO" id="GO:0015562">
    <property type="term" value="F:efflux transmembrane transporter activity"/>
    <property type="evidence" value="ECO:0007669"/>
    <property type="project" value="InterPro"/>
</dbReference>
<dbReference type="InterPro" id="IPR010131">
    <property type="entry name" value="MdtP/NodT-like"/>
</dbReference>
<protein>
    <submittedName>
        <fullName evidence="4">Outer membrane protein TolC</fullName>
    </submittedName>
</protein>
<feature type="chain" id="PRO_5015419074" evidence="3">
    <location>
        <begin position="18"/>
        <end position="415"/>
    </location>
</feature>
<dbReference type="RefSeq" id="WP_107866300.1">
    <property type="nucleotide sequence ID" value="NZ_QAON01000012.1"/>
</dbReference>
<evidence type="ECO:0000313" key="5">
    <source>
        <dbReference type="Proteomes" id="UP000244223"/>
    </source>
</evidence>
<dbReference type="InterPro" id="IPR003423">
    <property type="entry name" value="OMP_efflux"/>
</dbReference>
<dbReference type="Gene3D" id="1.20.1600.10">
    <property type="entry name" value="Outer membrane efflux proteins (OEP)"/>
    <property type="match status" value="1"/>
</dbReference>
<proteinExistence type="inferred from homology"/>
<keyword evidence="2" id="KW-0175">Coiled coil</keyword>
<evidence type="ECO:0000256" key="3">
    <source>
        <dbReference type="SAM" id="SignalP"/>
    </source>
</evidence>
<dbReference type="OrthoDB" id="7616984at2"/>
<comment type="similarity">
    <text evidence="1">Belongs to the outer membrane factor (OMF) (TC 1.B.17) family.</text>
</comment>
<gene>
    <name evidence="4" type="ORF">C8N29_11265</name>
</gene>
<sequence length="415" mass="47217">MKKILLLSALLPNVMWAQVEMPFSALLPPENEVRQSLEQHPMVQANQATMDYERANAQRLIQGEDPWQARFALQQRRNNQANLNSVEQTMGLEKRLRLPSKVAMDKQLAQTALSIAQLSRGDAWHEAAKILLADWFAVSKAQANLQRIDEQLALLDKQLAVINKRISAGDAPRLERLLVEQERAKLALQRQQQHAELAQQQLNLQRYYRGQPLSHIDLSQIPSQLNLGDEQTWIKQVLAANHELELAEEHSKRQDLHAQRVALEKKPDPTLGITYSREQAGQENIIGLSVSVPLFNPALKSLVNMAQAQASQAHYQQQQTAQRLTQETKQRLLSLSAAQQQLQQAQDLVTQQQANSQLFVKAYQLGEVSINDWLLSMRQYVEACQQRDLLKLSLAEDYSRLLVDSHLLWGLAENE</sequence>
<feature type="coiled-coil region" evidence="2">
    <location>
        <begin position="138"/>
        <end position="201"/>
    </location>
</feature>
<accession>A0A2T5IX44</accession>
<dbReference type="Pfam" id="PF02321">
    <property type="entry name" value="OEP"/>
    <property type="match status" value="1"/>
</dbReference>
<organism evidence="4 5">
    <name type="scientific">Agitococcus lubricus</name>
    <dbReference type="NCBI Taxonomy" id="1077255"/>
    <lineage>
        <taxon>Bacteria</taxon>
        <taxon>Pseudomonadati</taxon>
        <taxon>Pseudomonadota</taxon>
        <taxon>Gammaproteobacteria</taxon>
        <taxon>Moraxellales</taxon>
        <taxon>Moraxellaceae</taxon>
        <taxon>Agitococcus</taxon>
    </lineage>
</organism>
<evidence type="ECO:0000256" key="2">
    <source>
        <dbReference type="SAM" id="Coils"/>
    </source>
</evidence>
<name>A0A2T5IX44_9GAMM</name>
<evidence type="ECO:0000313" key="4">
    <source>
        <dbReference type="EMBL" id="PTQ88420.1"/>
    </source>
</evidence>
<dbReference type="PANTHER" id="PTHR30203:SF24">
    <property type="entry name" value="BLR4935 PROTEIN"/>
    <property type="match status" value="1"/>
</dbReference>
<keyword evidence="5" id="KW-1185">Reference proteome</keyword>